<evidence type="ECO:0000313" key="1">
    <source>
        <dbReference type="EMBL" id="RKT78980.1"/>
    </source>
</evidence>
<keyword evidence="2" id="KW-1185">Reference proteome</keyword>
<dbReference type="RefSeq" id="WP_121033549.1">
    <property type="nucleotide sequence ID" value="NZ_RBXT01000001.1"/>
</dbReference>
<name>A0A495XWL4_9MICO</name>
<organism evidence="1 2">
    <name type="scientific">Terracoccus luteus</name>
    <dbReference type="NCBI Taxonomy" id="53356"/>
    <lineage>
        <taxon>Bacteria</taxon>
        <taxon>Bacillati</taxon>
        <taxon>Actinomycetota</taxon>
        <taxon>Actinomycetes</taxon>
        <taxon>Micrococcales</taxon>
        <taxon>Intrasporangiaceae</taxon>
        <taxon>Terracoccus</taxon>
    </lineage>
</organism>
<dbReference type="Proteomes" id="UP000278440">
    <property type="component" value="Unassembled WGS sequence"/>
</dbReference>
<gene>
    <name evidence="1" type="ORF">DFJ68_2434</name>
</gene>
<proteinExistence type="predicted"/>
<sequence length="218" mass="23664">MSLKVAHRELVAEARAVGELDLDSFTASHRPGDGLTGIHVYLVTDRSLWRSGSRRPWFTSPLPVHRWPLGDCSLAADPDGLTLTTPDGTVGLDITAASELDRVTALFADPVAGDPTPRVSLVPPRPDAVREPSRASRPWVVDHELRLTVRGERFVVRPRLAEPGTYDYEWPDAPGGPHGFLAGFAGPVESSVADHVDSIVGFLDDMAPDVGYRLRTTD</sequence>
<dbReference type="OrthoDB" id="4465019at2"/>
<reference evidence="1 2" key="1">
    <citation type="submission" date="2018-10" db="EMBL/GenBank/DDBJ databases">
        <title>Sequencing the genomes of 1000 actinobacteria strains.</title>
        <authorList>
            <person name="Klenk H.-P."/>
        </authorList>
    </citation>
    <scope>NUCLEOTIDE SEQUENCE [LARGE SCALE GENOMIC DNA]</scope>
    <source>
        <strain evidence="1 2">DSM 44267</strain>
    </source>
</reference>
<evidence type="ECO:0000313" key="2">
    <source>
        <dbReference type="Proteomes" id="UP000278440"/>
    </source>
</evidence>
<comment type="caution">
    <text evidence="1">The sequence shown here is derived from an EMBL/GenBank/DDBJ whole genome shotgun (WGS) entry which is preliminary data.</text>
</comment>
<accession>A0A495XWL4</accession>
<dbReference type="AlphaFoldDB" id="A0A495XWL4"/>
<dbReference type="EMBL" id="RBXT01000001">
    <property type="protein sequence ID" value="RKT78980.1"/>
    <property type="molecule type" value="Genomic_DNA"/>
</dbReference>
<protein>
    <submittedName>
        <fullName evidence="1">Uncharacterized protein</fullName>
    </submittedName>
</protein>